<evidence type="ECO:0000313" key="2">
    <source>
        <dbReference type="EMBL" id="KAK6349571.1"/>
    </source>
</evidence>
<dbReference type="AlphaFoldDB" id="A0AAV9UX98"/>
<feature type="chain" id="PRO_5043810337" evidence="1">
    <location>
        <begin position="21"/>
        <end position="330"/>
    </location>
</feature>
<evidence type="ECO:0000256" key="1">
    <source>
        <dbReference type="SAM" id="SignalP"/>
    </source>
</evidence>
<sequence>MNIRYSYTFILLWYSTSVLGAPMSDDKDWGKNKVIEKLTAPDSEDRYTWNGAIRGKFFLDSDRCLYVPTQDEYAVATIKKCPKSRDNLEDGFHWFIEGKIVWGVDPQPVLEATIRSYVARDEQTSLCLASFKSPLDTPRVRNTDPSDAWSKDQMWDIGMDGAKTYKLYESGWGPVFLQSCVESSITQTWHIGLGKSQYPDDPDRWTWIRPAAYEAHNCDSPETWCKDPSFFSLDGLLGKVCPPNYKFRPGLARPYLPPDDTKVPPNSFVPVQAGCTPSLWTFQPNFIILNGDGTVASTIIKDTVPISRPAPYFQDPNFNPQSYGKYKIGG</sequence>
<gene>
    <name evidence="2" type="ORF">TWF696_005856</name>
</gene>
<reference evidence="2 3" key="1">
    <citation type="submission" date="2019-10" db="EMBL/GenBank/DDBJ databases">
        <authorList>
            <person name="Palmer J.M."/>
        </authorList>
    </citation>
    <scope>NUCLEOTIDE SEQUENCE [LARGE SCALE GENOMIC DNA]</scope>
    <source>
        <strain evidence="2 3">TWF696</strain>
    </source>
</reference>
<feature type="signal peptide" evidence="1">
    <location>
        <begin position="1"/>
        <end position="20"/>
    </location>
</feature>
<evidence type="ECO:0000313" key="3">
    <source>
        <dbReference type="Proteomes" id="UP001375240"/>
    </source>
</evidence>
<accession>A0AAV9UX98</accession>
<protein>
    <submittedName>
        <fullName evidence="2">Uncharacterized protein</fullName>
    </submittedName>
</protein>
<dbReference type="EMBL" id="JAVHNQ010000004">
    <property type="protein sequence ID" value="KAK6349571.1"/>
    <property type="molecule type" value="Genomic_DNA"/>
</dbReference>
<proteinExistence type="predicted"/>
<name>A0AAV9UX98_9PEZI</name>
<organism evidence="2 3">
    <name type="scientific">Orbilia brochopaga</name>
    <dbReference type="NCBI Taxonomy" id="3140254"/>
    <lineage>
        <taxon>Eukaryota</taxon>
        <taxon>Fungi</taxon>
        <taxon>Dikarya</taxon>
        <taxon>Ascomycota</taxon>
        <taxon>Pezizomycotina</taxon>
        <taxon>Orbiliomycetes</taxon>
        <taxon>Orbiliales</taxon>
        <taxon>Orbiliaceae</taxon>
        <taxon>Orbilia</taxon>
    </lineage>
</organism>
<keyword evidence="3" id="KW-1185">Reference proteome</keyword>
<keyword evidence="1" id="KW-0732">Signal</keyword>
<comment type="caution">
    <text evidence="2">The sequence shown here is derived from an EMBL/GenBank/DDBJ whole genome shotgun (WGS) entry which is preliminary data.</text>
</comment>
<dbReference type="Proteomes" id="UP001375240">
    <property type="component" value="Unassembled WGS sequence"/>
</dbReference>